<sequence>MIANETLNGILLGVNPVWFSDKDEKEYLWTPRVFTDRDEIVSLISQSIEFIKPQSLKGKVFGGVRGFYYFGINELIEEEIITRVDTANEVDLFSMLLNQRVDAAIISRSTFDHTIKKNNWQNKFHLSKKPTIYTIVEFLFRINILKFTNILCQL</sequence>
<dbReference type="EMBL" id="JAVRIF010000005">
    <property type="protein sequence ID" value="MDT0604135.1"/>
    <property type="molecule type" value="Genomic_DNA"/>
</dbReference>
<dbReference type="RefSeq" id="WP_311581643.1">
    <property type="nucleotide sequence ID" value="NZ_JAVRIF010000005.1"/>
</dbReference>
<gene>
    <name evidence="1" type="ORF">RM573_11075</name>
</gene>
<comment type="caution">
    <text evidence="1">The sequence shown here is derived from an EMBL/GenBank/DDBJ whole genome shotgun (WGS) entry which is preliminary data.</text>
</comment>
<organism evidence="1 2">
    <name type="scientific">Thalassotalea castellviae</name>
    <dbReference type="NCBI Taxonomy" id="3075612"/>
    <lineage>
        <taxon>Bacteria</taxon>
        <taxon>Pseudomonadati</taxon>
        <taxon>Pseudomonadota</taxon>
        <taxon>Gammaproteobacteria</taxon>
        <taxon>Alteromonadales</taxon>
        <taxon>Colwelliaceae</taxon>
        <taxon>Thalassotalea</taxon>
    </lineage>
</organism>
<dbReference type="Proteomes" id="UP001266357">
    <property type="component" value="Unassembled WGS sequence"/>
</dbReference>
<proteinExistence type="predicted"/>
<accession>A0ABU3A1T3</accession>
<reference evidence="1 2" key="1">
    <citation type="submission" date="2023-09" db="EMBL/GenBank/DDBJ databases">
        <authorList>
            <person name="Rey-Velasco X."/>
        </authorList>
    </citation>
    <scope>NUCLEOTIDE SEQUENCE [LARGE SCALE GENOMIC DNA]</scope>
    <source>
        <strain evidence="1 2">W431</strain>
    </source>
</reference>
<dbReference type="Gene3D" id="3.40.190.10">
    <property type="entry name" value="Periplasmic binding protein-like II"/>
    <property type="match status" value="1"/>
</dbReference>
<evidence type="ECO:0000313" key="1">
    <source>
        <dbReference type="EMBL" id="MDT0604135.1"/>
    </source>
</evidence>
<protein>
    <submittedName>
        <fullName evidence="1">Transporter substrate-binding domain-containing protein</fullName>
    </submittedName>
</protein>
<name>A0ABU3A1T3_9GAMM</name>
<dbReference type="SUPFAM" id="SSF53850">
    <property type="entry name" value="Periplasmic binding protein-like II"/>
    <property type="match status" value="1"/>
</dbReference>
<evidence type="ECO:0000313" key="2">
    <source>
        <dbReference type="Proteomes" id="UP001266357"/>
    </source>
</evidence>
<keyword evidence="2" id="KW-1185">Reference proteome</keyword>